<organism evidence="1 2">
    <name type="scientific">Mycolicibacterium hippocampi</name>
    <dbReference type="NCBI Taxonomy" id="659824"/>
    <lineage>
        <taxon>Bacteria</taxon>
        <taxon>Bacillati</taxon>
        <taxon>Actinomycetota</taxon>
        <taxon>Actinomycetes</taxon>
        <taxon>Mycobacteriales</taxon>
        <taxon>Mycobacteriaceae</taxon>
        <taxon>Mycolicibacterium</taxon>
    </lineage>
</organism>
<name>A0A850PKB4_9MYCO</name>
<dbReference type="RefSeq" id="WP_178359112.1">
    <property type="nucleotide sequence ID" value="NZ_JABFYL010000026.1"/>
</dbReference>
<keyword evidence="2" id="KW-1185">Reference proteome</keyword>
<dbReference type="Proteomes" id="UP000570517">
    <property type="component" value="Unassembled WGS sequence"/>
</dbReference>
<proteinExistence type="predicted"/>
<reference evidence="1 2" key="1">
    <citation type="submission" date="2020-05" db="EMBL/GenBank/DDBJ databases">
        <title>Draft genome sequence of Mycobacterium hippocampi DL, isolated from European seabass, Dicentrarchus labrax, reared in fish farms.</title>
        <authorList>
            <person name="Stathopoulou P."/>
            <person name="Asimakis E."/>
            <person name="Tzokas K."/>
            <person name="Batargias C."/>
            <person name="Tsiamis G."/>
        </authorList>
    </citation>
    <scope>NUCLEOTIDE SEQUENCE [LARGE SCALE GENOMIC DNA]</scope>
    <source>
        <strain evidence="1 2">DL</strain>
    </source>
</reference>
<dbReference type="AlphaFoldDB" id="A0A850PKB4"/>
<gene>
    <name evidence="1" type="ORF">HLY00_2495</name>
</gene>
<comment type="caution">
    <text evidence="1">The sequence shown here is derived from an EMBL/GenBank/DDBJ whole genome shotgun (WGS) entry which is preliminary data.</text>
</comment>
<sequence length="129" mass="13873">MTGRTRPSSSAIIAGRLKKATEFLDAAGSLADDSPDAAMNLYVLSGIAAADVVCCIRLNEYAIGENHTQAVSLLKQADETLDRDLLTLLNIKSKVAYTHQSATADERKKAKRAAERLERAARLSAGLRD</sequence>
<dbReference type="EMBL" id="JABFYL010000026">
    <property type="protein sequence ID" value="NVN50769.1"/>
    <property type="molecule type" value="Genomic_DNA"/>
</dbReference>
<protein>
    <submittedName>
        <fullName evidence="1">Uncharacterized protein</fullName>
    </submittedName>
</protein>
<accession>A0A850PKB4</accession>
<evidence type="ECO:0000313" key="2">
    <source>
        <dbReference type="Proteomes" id="UP000570517"/>
    </source>
</evidence>
<evidence type="ECO:0000313" key="1">
    <source>
        <dbReference type="EMBL" id="NVN50769.1"/>
    </source>
</evidence>